<organism evidence="21 23">
    <name type="scientific">Clupea harengus</name>
    <name type="common">Atlantic herring</name>
    <dbReference type="NCBI Taxonomy" id="7950"/>
    <lineage>
        <taxon>Eukaryota</taxon>
        <taxon>Metazoa</taxon>
        <taxon>Chordata</taxon>
        <taxon>Craniata</taxon>
        <taxon>Vertebrata</taxon>
        <taxon>Euteleostomi</taxon>
        <taxon>Actinopterygii</taxon>
        <taxon>Neopterygii</taxon>
        <taxon>Teleostei</taxon>
        <taxon>Clupei</taxon>
        <taxon>Clupeiformes</taxon>
        <taxon>Clupeoidei</taxon>
        <taxon>Clupeidae</taxon>
        <taxon>Clupea</taxon>
    </lineage>
</organism>
<evidence type="ECO:0000256" key="18">
    <source>
        <dbReference type="PROSITE-ProRule" id="PRU10141"/>
    </source>
</evidence>
<dbReference type="OrthoDB" id="28397at2759"/>
<evidence type="ECO:0000256" key="10">
    <source>
        <dbReference type="ARBA" id="ARBA00022840"/>
    </source>
</evidence>
<feature type="compositionally biased region" description="Pro residues" evidence="19">
    <location>
        <begin position="543"/>
        <end position="575"/>
    </location>
</feature>
<feature type="compositionally biased region" description="Pro residues" evidence="19">
    <location>
        <begin position="521"/>
        <end position="531"/>
    </location>
</feature>
<keyword evidence="9 22" id="KW-0418">Kinase</keyword>
<feature type="compositionally biased region" description="Basic and acidic residues" evidence="19">
    <location>
        <begin position="353"/>
        <end position="362"/>
    </location>
</feature>
<feature type="region of interest" description="Disordered" evidence="19">
    <location>
        <begin position="1"/>
        <end position="682"/>
    </location>
</feature>
<evidence type="ECO:0000256" key="15">
    <source>
        <dbReference type="ARBA" id="ARBA00047811"/>
    </source>
</evidence>
<dbReference type="GO" id="GO:0030332">
    <property type="term" value="F:cyclin binding"/>
    <property type="evidence" value="ECO:0007669"/>
    <property type="project" value="TreeGrafter"/>
</dbReference>
<feature type="region of interest" description="Disordered" evidence="19">
    <location>
        <begin position="1031"/>
        <end position="1086"/>
    </location>
</feature>
<dbReference type="GO" id="GO:0008380">
    <property type="term" value="P:RNA splicing"/>
    <property type="evidence" value="ECO:0007669"/>
    <property type="project" value="UniProtKB-KW"/>
</dbReference>
<evidence type="ECO:0000313" key="26">
    <source>
        <dbReference type="RefSeq" id="XP_031422780.1"/>
    </source>
</evidence>
<evidence type="ECO:0000256" key="6">
    <source>
        <dbReference type="ARBA" id="ARBA00022664"/>
    </source>
</evidence>
<evidence type="ECO:0000256" key="19">
    <source>
        <dbReference type="SAM" id="MobiDB-lite"/>
    </source>
</evidence>
<feature type="region of interest" description="Disordered" evidence="19">
    <location>
        <begin position="1226"/>
        <end position="1393"/>
    </location>
</feature>
<feature type="compositionally biased region" description="Low complexity" evidence="19">
    <location>
        <begin position="576"/>
        <end position="591"/>
    </location>
</feature>
<feature type="compositionally biased region" description="Low complexity" evidence="19">
    <location>
        <begin position="473"/>
        <end position="496"/>
    </location>
</feature>
<dbReference type="RefSeq" id="XP_031422758.1">
    <property type="nucleotide sequence ID" value="XM_031566898.2"/>
</dbReference>
<dbReference type="GO" id="GO:0005524">
    <property type="term" value="F:ATP binding"/>
    <property type="evidence" value="ECO:0007669"/>
    <property type="project" value="UniProtKB-UniRule"/>
</dbReference>
<keyword evidence="8 18" id="KW-0547">Nucleotide-binding</keyword>
<dbReference type="Pfam" id="PF00069">
    <property type="entry name" value="Pkinase"/>
    <property type="match status" value="1"/>
</dbReference>
<proteinExistence type="inferred from homology"/>
<dbReference type="PANTHER" id="PTHR24056:SF126">
    <property type="entry name" value="CYCLIN-DEPENDENT KINASE 12"/>
    <property type="match status" value="1"/>
</dbReference>
<feature type="compositionally biased region" description="Low complexity" evidence="19">
    <location>
        <begin position="1321"/>
        <end position="1330"/>
    </location>
</feature>
<dbReference type="CTD" id="51755"/>
<dbReference type="Gene3D" id="3.30.200.20">
    <property type="entry name" value="Phosphorylase Kinase, domain 1"/>
    <property type="match status" value="1"/>
</dbReference>
<protein>
    <recommendedName>
        <fullName evidence="13">Cyclin-dependent kinase 12</fullName>
        <ecNumber evidence="4">2.7.11.22</ecNumber>
        <ecNumber evidence="3">2.7.11.23</ecNumber>
    </recommendedName>
    <alternativeName>
        <fullName evidence="14">Cell division protein kinase 12</fullName>
    </alternativeName>
</protein>
<dbReference type="KEGG" id="char:105890770"/>
<dbReference type="GO" id="GO:0008353">
    <property type="term" value="F:RNA polymerase II CTD heptapeptide repeat kinase activity"/>
    <property type="evidence" value="ECO:0007669"/>
    <property type="project" value="UniProtKB-EC"/>
</dbReference>
<dbReference type="PROSITE" id="PS50011">
    <property type="entry name" value="PROTEIN_KINASE_DOM"/>
    <property type="match status" value="1"/>
</dbReference>
<keyword evidence="5" id="KW-0723">Serine/threonine-protein kinase</keyword>
<evidence type="ECO:0000256" key="5">
    <source>
        <dbReference type="ARBA" id="ARBA00022527"/>
    </source>
</evidence>
<dbReference type="InterPro" id="IPR017441">
    <property type="entry name" value="Protein_kinase_ATP_BS"/>
</dbReference>
<feature type="compositionally biased region" description="Basic and acidic residues" evidence="19">
    <location>
        <begin position="638"/>
        <end position="648"/>
    </location>
</feature>
<sequence length="1393" mass="152499">MPGSDRQHGTKRKPESSSTSVSVQPLQPATSANSGPHQTSGSRHNSAANMTSKDGKPQSKSPGSSGLTSKHKRHKSSKHGRESSSAASAEATVFTAPSHAPPPAVGAIKPLVEYDDISSDSDTFSDPPARTAERRDDERSESSDYCKGDNGGGADGARESRSHKHRHSRKKSKDPHKVKESVDGAGNSKKKSSKEPDREREGKSKDKLSSSVAGLKRQEAGVVKRSGESPSTALQPGVSLGSSTSSARNKEGSRSKTRKDKQHRESGSQGRSSSKGERSDRSHRKSSKSHKSSPKGKASSRSSPRRRQQTSGSTLSPSPRRGDSPLGMGVYGAEVEDIYSSRRRAQSPSPYRESVRRSRQRSDSPYGSRHRSSSYERDTSPYSSRKRLSVSPYGNRRSSSASPMSRRSARSRTRSPPYSSRRSSRSRSKKRSSATASGSHSSRPTSRSPSSSRLPIASSLGAELSRRKKERQAASLAASRGSSPSRRTATPTTPSTRPRDQDMEPSDRTPNRVERAVVQPAEPPPPPPPDALPDVFLGKENAAPPPPLPSPPPPLPLTSPPPLPLTSPPPLPPSPAALSAAQLRSRPRSPANQSHTRSPGHKALPMKTSTLPPLPLPPMLLGEMRDSPKKSTPPQRSSRREKEREARPRSLLSDLPLPPTQHGGDASPPQSPLQQAMPLVQPTYKKRPKFCCPRYGERMQTQSDWGKRCVDKFDIIGIIGEGTYGQVYKAKDKDTGELVALKKVRLDNEKEGFPITAIREIKILRQLNHRSVVNMKEIVTDKQDALDFKKDKGAFYLVFEYMDHDLMGLLESGLVTFSHEHVRSFMRQLMEGLDYCHKKNFLHRDIKCSNILLNNSGQIKLADFGLARLYNSEESRPYTNKVITLWYRPPELLLGEERYSPAIDVWSCGCILGELFTKKPIFQANQELLQLELISRLCGSPCPAVWPDVIKLPYFNTMKPKKQYRRRLREEFAFLPSHALDLLDRMLTLDPSRRCTAEQALNSQFLCDVEPSKMSPPDLPHWQDCHELWSKKRRRQRQSGLSEDVPVPKVPRKDPVPPPSGENSRPPPSPPPPPPSARPQPPANISANELAGLNQTELAVLLNLLQGQTDSLPQMAQLLTSSSSSSTNPATPTRPHTITPSAEHPAPPPQPPHEPDPTQQLELLSQTLSSILQSSQPPAGHPPEEPSVHRQPPEPPPQAGPESAFSHEDQASLFALLLGQLMKPAAQGVVEQSADESNGIQADEATRGTRGGPVTGGDRKDDSLRKVNAHDLADPERRPPSPPHPPSQHRLTDNISPTMATALLQLISQQDSQGRPPPQEPQASQEPFPQVGANTVPQNWTIPPGNSPLTRSAHPTQPQCDANSTTNVTANATSSSMQFPRDQDFRFTQMGPP</sequence>
<keyword evidence="12" id="KW-0539">Nucleus</keyword>
<feature type="compositionally biased region" description="Polar residues" evidence="19">
    <location>
        <begin position="228"/>
        <end position="247"/>
    </location>
</feature>
<dbReference type="InterPro" id="IPR000719">
    <property type="entry name" value="Prot_kinase_dom"/>
</dbReference>
<evidence type="ECO:0000256" key="16">
    <source>
        <dbReference type="ARBA" id="ARBA00048367"/>
    </source>
</evidence>
<dbReference type="GO" id="GO:0004693">
    <property type="term" value="F:cyclin-dependent protein serine/threonine kinase activity"/>
    <property type="evidence" value="ECO:0007669"/>
    <property type="project" value="UniProtKB-EC"/>
</dbReference>
<evidence type="ECO:0000256" key="4">
    <source>
        <dbReference type="ARBA" id="ARBA00012425"/>
    </source>
</evidence>
<accession>A0A6P8F2H5</accession>
<dbReference type="PROSITE" id="PS00107">
    <property type="entry name" value="PROTEIN_KINASE_ATP"/>
    <property type="match status" value="1"/>
</dbReference>
<evidence type="ECO:0000256" key="3">
    <source>
        <dbReference type="ARBA" id="ARBA00012409"/>
    </source>
</evidence>
<feature type="compositionally biased region" description="Basic residues" evidence="19">
    <location>
        <begin position="161"/>
        <end position="174"/>
    </location>
</feature>
<feature type="compositionally biased region" description="Low complexity" evidence="19">
    <location>
        <begin position="396"/>
        <end position="406"/>
    </location>
</feature>
<feature type="compositionally biased region" description="Pro residues" evidence="19">
    <location>
        <begin position="1056"/>
        <end position="1082"/>
    </location>
</feature>
<dbReference type="FunFam" id="1.10.510.10:FF:000102">
    <property type="entry name" value="cyclin-dependent kinase 12 isoform X1"/>
    <property type="match status" value="1"/>
</dbReference>
<evidence type="ECO:0000313" key="23">
    <source>
        <dbReference type="RefSeq" id="XP_031422758.1"/>
    </source>
</evidence>
<dbReference type="RefSeq" id="XP_031422762.1">
    <property type="nucleotide sequence ID" value="XM_031566902.2"/>
</dbReference>
<evidence type="ECO:0000313" key="21">
    <source>
        <dbReference type="Proteomes" id="UP000515152"/>
    </source>
</evidence>
<feature type="compositionally biased region" description="Basic residues" evidence="19">
    <location>
        <begin position="69"/>
        <end position="78"/>
    </location>
</feature>
<evidence type="ECO:0000313" key="25">
    <source>
        <dbReference type="RefSeq" id="XP_031422766.1"/>
    </source>
</evidence>
<dbReference type="Proteomes" id="UP000515152">
    <property type="component" value="Chromosome 1"/>
</dbReference>
<keyword evidence="21" id="KW-1185">Reference proteome</keyword>
<evidence type="ECO:0000256" key="11">
    <source>
        <dbReference type="ARBA" id="ARBA00023187"/>
    </source>
</evidence>
<feature type="region of interest" description="Disordered" evidence="19">
    <location>
        <begin position="1119"/>
        <end position="1211"/>
    </location>
</feature>
<keyword evidence="10 18" id="KW-0067">ATP-binding</keyword>
<evidence type="ECO:0000259" key="20">
    <source>
        <dbReference type="PROSITE" id="PS50011"/>
    </source>
</evidence>
<gene>
    <name evidence="22 23 24 25 26" type="primary">cdk12</name>
</gene>
<dbReference type="GO" id="GO:0016607">
    <property type="term" value="C:nuclear speck"/>
    <property type="evidence" value="ECO:0007669"/>
    <property type="project" value="UniProtKB-SubCell"/>
</dbReference>
<dbReference type="InterPro" id="IPR011009">
    <property type="entry name" value="Kinase-like_dom_sf"/>
</dbReference>
<evidence type="ECO:0000256" key="1">
    <source>
        <dbReference type="ARBA" id="ARBA00004324"/>
    </source>
</evidence>
<comment type="subcellular location">
    <subcellularLocation>
        <location evidence="1">Nucleus speckle</location>
    </subcellularLocation>
</comment>
<feature type="domain" description="Protein kinase" evidence="20">
    <location>
        <begin position="713"/>
        <end position="1006"/>
    </location>
</feature>
<evidence type="ECO:0000313" key="22">
    <source>
        <dbReference type="RefSeq" id="XP_031422755.1"/>
    </source>
</evidence>
<comment type="catalytic activity">
    <reaction evidence="17">
        <text>[DNA-directed RNA polymerase] + ATP = phospho-[DNA-directed RNA polymerase] + ADP + H(+)</text>
        <dbReference type="Rhea" id="RHEA:10216"/>
        <dbReference type="Rhea" id="RHEA-COMP:11321"/>
        <dbReference type="Rhea" id="RHEA-COMP:11322"/>
        <dbReference type="ChEBI" id="CHEBI:15378"/>
        <dbReference type="ChEBI" id="CHEBI:30616"/>
        <dbReference type="ChEBI" id="CHEBI:43176"/>
        <dbReference type="ChEBI" id="CHEBI:68546"/>
        <dbReference type="ChEBI" id="CHEBI:456216"/>
        <dbReference type="EC" id="2.7.11.23"/>
    </reaction>
</comment>
<evidence type="ECO:0000256" key="7">
    <source>
        <dbReference type="ARBA" id="ARBA00022679"/>
    </source>
</evidence>
<evidence type="ECO:0000256" key="13">
    <source>
        <dbReference type="ARBA" id="ARBA00040213"/>
    </source>
</evidence>
<dbReference type="GO" id="GO:0006397">
    <property type="term" value="P:mRNA processing"/>
    <property type="evidence" value="ECO:0007669"/>
    <property type="project" value="UniProtKB-KW"/>
</dbReference>
<dbReference type="PANTHER" id="PTHR24056">
    <property type="entry name" value="CELL DIVISION PROTEIN KINASE"/>
    <property type="match status" value="1"/>
</dbReference>
<dbReference type="GO" id="GO:0008024">
    <property type="term" value="C:cyclin/CDK positive transcription elongation factor complex"/>
    <property type="evidence" value="ECO:0007669"/>
    <property type="project" value="TreeGrafter"/>
</dbReference>
<keyword evidence="6" id="KW-0507">mRNA processing</keyword>
<feature type="compositionally biased region" description="Basic and acidic residues" evidence="19">
    <location>
        <begin position="131"/>
        <end position="147"/>
    </location>
</feature>
<feature type="compositionally biased region" description="Basic and acidic residues" evidence="19">
    <location>
        <begin position="497"/>
        <end position="515"/>
    </location>
</feature>
<feature type="compositionally biased region" description="Low complexity" evidence="19">
    <location>
        <begin position="1157"/>
        <end position="1176"/>
    </location>
</feature>
<comment type="similarity">
    <text evidence="2">Belongs to the protein kinase superfamily. CMGC Ser/Thr protein kinase family. CDC2/CDKX subfamily.</text>
</comment>
<dbReference type="RefSeq" id="XP_031422780.1">
    <property type="nucleotide sequence ID" value="XM_031566920.1"/>
</dbReference>
<feature type="compositionally biased region" description="Polar residues" evidence="19">
    <location>
        <begin position="1127"/>
        <end position="1138"/>
    </location>
</feature>
<dbReference type="RefSeq" id="XP_031422766.1">
    <property type="nucleotide sequence ID" value="XM_031566906.2"/>
</dbReference>
<dbReference type="InterPro" id="IPR008271">
    <property type="entry name" value="Ser/Thr_kinase_AS"/>
</dbReference>
<dbReference type="GeneTree" id="ENSGT00940000157595"/>
<dbReference type="Gene3D" id="1.10.510.10">
    <property type="entry name" value="Transferase(Phosphotransferase) domain 1"/>
    <property type="match status" value="1"/>
</dbReference>
<evidence type="ECO:0000256" key="14">
    <source>
        <dbReference type="ARBA" id="ARBA00041920"/>
    </source>
</evidence>
<feature type="compositionally biased region" description="Polar residues" evidence="19">
    <location>
        <begin position="1332"/>
        <end position="1341"/>
    </location>
</feature>
<evidence type="ECO:0000256" key="17">
    <source>
        <dbReference type="ARBA" id="ARBA00049280"/>
    </source>
</evidence>
<dbReference type="FunFam" id="3.30.200.20:FF:000074">
    <property type="entry name" value="cyclin-dependent kinase 12 isoform X2"/>
    <property type="match status" value="1"/>
</dbReference>
<evidence type="ECO:0000313" key="24">
    <source>
        <dbReference type="RefSeq" id="XP_031422762.1"/>
    </source>
</evidence>
<feature type="compositionally biased region" description="Polar residues" evidence="19">
    <location>
        <begin position="16"/>
        <end position="51"/>
    </location>
</feature>
<keyword evidence="7" id="KW-0808">Transferase</keyword>
<dbReference type="RefSeq" id="XP_031422755.1">
    <property type="nucleotide sequence ID" value="XM_031566895.2"/>
</dbReference>
<comment type="catalytic activity">
    <reaction evidence="16">
        <text>L-seryl-[protein] + ATP = O-phospho-L-seryl-[protein] + ADP + H(+)</text>
        <dbReference type="Rhea" id="RHEA:17989"/>
        <dbReference type="Rhea" id="RHEA-COMP:9863"/>
        <dbReference type="Rhea" id="RHEA-COMP:11604"/>
        <dbReference type="ChEBI" id="CHEBI:15378"/>
        <dbReference type="ChEBI" id="CHEBI:29999"/>
        <dbReference type="ChEBI" id="CHEBI:30616"/>
        <dbReference type="ChEBI" id="CHEBI:83421"/>
        <dbReference type="ChEBI" id="CHEBI:456216"/>
        <dbReference type="EC" id="2.7.11.22"/>
    </reaction>
</comment>
<dbReference type="CDD" id="cd07864">
    <property type="entry name" value="STKc_CDK12"/>
    <property type="match status" value="1"/>
</dbReference>
<dbReference type="SUPFAM" id="SSF56112">
    <property type="entry name" value="Protein kinase-like (PK-like)"/>
    <property type="match status" value="1"/>
</dbReference>
<dbReference type="GO" id="GO:0032968">
    <property type="term" value="P:positive regulation of transcription elongation by RNA polymerase II"/>
    <property type="evidence" value="ECO:0007669"/>
    <property type="project" value="TreeGrafter"/>
</dbReference>
<reference evidence="22 23" key="1">
    <citation type="submission" date="2025-04" db="UniProtKB">
        <authorList>
            <consortium name="RefSeq"/>
        </authorList>
    </citation>
    <scope>IDENTIFICATION</scope>
</reference>
<evidence type="ECO:0000256" key="2">
    <source>
        <dbReference type="ARBA" id="ARBA00006485"/>
    </source>
</evidence>
<evidence type="ECO:0000256" key="8">
    <source>
        <dbReference type="ARBA" id="ARBA00022741"/>
    </source>
</evidence>
<evidence type="ECO:0000256" key="9">
    <source>
        <dbReference type="ARBA" id="ARBA00022777"/>
    </source>
</evidence>
<name>A0A6P8F2H5_CLUHA</name>
<feature type="binding site" evidence="18">
    <location>
        <position position="742"/>
    </location>
    <ligand>
        <name>ATP</name>
        <dbReference type="ChEBI" id="CHEBI:30616"/>
    </ligand>
</feature>
<feature type="compositionally biased region" description="Basic and acidic residues" evidence="19">
    <location>
        <begin position="1"/>
        <end position="15"/>
    </location>
</feature>
<feature type="compositionally biased region" description="Basic residues" evidence="19">
    <location>
        <begin position="422"/>
        <end position="432"/>
    </location>
</feature>
<keyword evidence="11" id="KW-0508">mRNA splicing</keyword>
<dbReference type="EC" id="2.7.11.22" evidence="4"/>
<dbReference type="EC" id="2.7.11.23" evidence="3"/>
<dbReference type="PROSITE" id="PS00108">
    <property type="entry name" value="PROTEIN_KINASE_ST"/>
    <property type="match status" value="1"/>
</dbReference>
<feature type="compositionally biased region" description="Polar residues" evidence="19">
    <location>
        <begin position="1347"/>
        <end position="1361"/>
    </location>
</feature>
<comment type="catalytic activity">
    <reaction evidence="15">
        <text>L-threonyl-[protein] + ATP = O-phospho-L-threonyl-[protein] + ADP + H(+)</text>
        <dbReference type="Rhea" id="RHEA:46608"/>
        <dbReference type="Rhea" id="RHEA-COMP:11060"/>
        <dbReference type="Rhea" id="RHEA-COMP:11605"/>
        <dbReference type="ChEBI" id="CHEBI:15378"/>
        <dbReference type="ChEBI" id="CHEBI:30013"/>
        <dbReference type="ChEBI" id="CHEBI:30616"/>
        <dbReference type="ChEBI" id="CHEBI:61977"/>
        <dbReference type="ChEBI" id="CHEBI:456216"/>
        <dbReference type="EC" id="2.7.11.22"/>
    </reaction>
</comment>
<feature type="compositionally biased region" description="Basic and acidic residues" evidence="19">
    <location>
        <begin position="1182"/>
        <end position="1192"/>
    </location>
</feature>
<feature type="compositionally biased region" description="Basic residues" evidence="19">
    <location>
        <begin position="281"/>
        <end position="294"/>
    </location>
</feature>
<dbReference type="GeneID" id="105890770"/>
<dbReference type="SMART" id="SM00220">
    <property type="entry name" value="S_TKc"/>
    <property type="match status" value="1"/>
</dbReference>
<feature type="compositionally biased region" description="Basic and acidic residues" evidence="19">
    <location>
        <begin position="193"/>
        <end position="208"/>
    </location>
</feature>
<dbReference type="InterPro" id="IPR050108">
    <property type="entry name" value="CDK"/>
</dbReference>
<feature type="compositionally biased region" description="Low complexity" evidence="19">
    <location>
        <begin position="1362"/>
        <end position="1376"/>
    </location>
</feature>
<feature type="compositionally biased region" description="Low complexity" evidence="19">
    <location>
        <begin position="433"/>
        <end position="459"/>
    </location>
</feature>
<evidence type="ECO:0000256" key="12">
    <source>
        <dbReference type="ARBA" id="ARBA00023242"/>
    </source>
</evidence>
<feature type="compositionally biased region" description="Basic and acidic residues" evidence="19">
    <location>
        <begin position="1257"/>
        <end position="1279"/>
    </location>
</feature>